<comment type="caution">
    <text evidence="1">The sequence shown here is derived from an EMBL/GenBank/DDBJ whole genome shotgun (WGS) entry which is preliminary data.</text>
</comment>
<evidence type="ECO:0000313" key="1">
    <source>
        <dbReference type="EMBL" id="PIY96094.1"/>
    </source>
</evidence>
<sequence>MSICNISDKQELERLKELKRRGVDGSKLLKEMTDEFDPETGALRIGNIRLDKFNLSDDEKLIMGELIKEGNDYTNQRRGVMSWEQTEALAQELEPKLKMKSGQTLNAEQLNSLAGAVGGLTKKAYIAAQTAATEPTEINLAISQGAREELNMALASLSGAKSEWGRAGSIQRKLNEAIMSRDAKLIRQALKLGTSKFKEEDIVSLVSKLDPNDYFGQYRFLDGLRKPQMGDYIMELWYNSILSGPLTHIRNFVGNTSNLIFEASTKPFASLYDFTRSAITKNERSIRIGEVGKDVFAGFSGLRDGLGKAFSIMKNGFTIDDAVKLELRNKQAFKGGLGTIVNVPSRLLQASDTLTRAYLMSNELYGQAYSKAKNLKLKGVQLRNKVAELMANPSPEMMRSVHEWATRNVFQEDGTKFIKSIGKLRGALDIKGIKPITFIVPFVETPGNLVKVGLRATPLGIFNLKGSPLGEQILKNKYKTEEDKFSQNRKSAQNFGRAILGSLIMAGMATWAASGNITGQGPTDKKERDALYRIGWKPQSIKVPGMGWISYKNITPLNIPLSILGNMIDGYIYDDVAPDTQGLTTLFLSEIKSISDQSFFQGINGFINAIYGTDQERQNYFSRFATSIIPQAYQQTMRIYDPTIYSTSTFGDAMKRALGLNDGLSPKYDALGNKITGQRASGLPFFPSKETISPTEQKLIDLGVQYLSPPPDRIGKRKMTDEEYSEFTRKVGEELNKELLNDRKLPRDLSSDKAQDEVDDIRAKIYKDVRNEMFPDNKNEPLTFNDNSVQNPNTVLDNVVLYAKAVGTDPVTAFNYIFSGQKIRRIDNKTIIVERMTLKESEKIKQQLGSTPEMRLDHIVPLELGGSNGRNNLQLIPEEKWASFTRSENHLGKLLREGKIEKSKAQKMIKEFKQGKIKEKDILNIK</sequence>
<dbReference type="AlphaFoldDB" id="A0A2M7RHA6"/>
<dbReference type="EMBL" id="PFMD01000058">
    <property type="protein sequence ID" value="PIY96094.1"/>
    <property type="molecule type" value="Genomic_DNA"/>
</dbReference>
<proteinExistence type="predicted"/>
<protein>
    <submittedName>
        <fullName evidence="1">Uncharacterized protein</fullName>
    </submittedName>
</protein>
<name>A0A2M7RHA6_9BACT</name>
<reference evidence="1 2" key="1">
    <citation type="submission" date="2017-09" db="EMBL/GenBank/DDBJ databases">
        <title>Depth-based differentiation of microbial function through sediment-hosted aquifers and enrichment of novel symbionts in the deep terrestrial subsurface.</title>
        <authorList>
            <person name="Probst A.J."/>
            <person name="Ladd B."/>
            <person name="Jarett J.K."/>
            <person name="Geller-Mcgrath D.E."/>
            <person name="Sieber C.M."/>
            <person name="Emerson J.B."/>
            <person name="Anantharaman K."/>
            <person name="Thomas B.C."/>
            <person name="Malmstrom R."/>
            <person name="Stieglmeier M."/>
            <person name="Klingl A."/>
            <person name="Woyke T."/>
            <person name="Ryan C.M."/>
            <person name="Banfield J.F."/>
        </authorList>
    </citation>
    <scope>NUCLEOTIDE SEQUENCE [LARGE SCALE GENOMIC DNA]</scope>
    <source>
        <strain evidence="1">CG_4_10_14_0_8_um_filter_42_10</strain>
    </source>
</reference>
<dbReference type="Proteomes" id="UP000230779">
    <property type="component" value="Unassembled WGS sequence"/>
</dbReference>
<accession>A0A2M7RHA6</accession>
<evidence type="ECO:0000313" key="2">
    <source>
        <dbReference type="Proteomes" id="UP000230779"/>
    </source>
</evidence>
<organism evidence="1 2">
    <name type="scientific">Candidatus Kerfeldbacteria bacterium CG_4_10_14_0_8_um_filter_42_10</name>
    <dbReference type="NCBI Taxonomy" id="2014248"/>
    <lineage>
        <taxon>Bacteria</taxon>
        <taxon>Candidatus Kerfeldiibacteriota</taxon>
    </lineage>
</organism>
<gene>
    <name evidence="1" type="ORF">COY66_05055</name>
</gene>